<evidence type="ECO:0000256" key="2">
    <source>
        <dbReference type="ARBA" id="ARBA00022840"/>
    </source>
</evidence>
<keyword evidence="5" id="KW-1185">Reference proteome</keyword>
<evidence type="ECO:0000256" key="3">
    <source>
        <dbReference type="ARBA" id="ARBA00025768"/>
    </source>
</evidence>
<dbReference type="InterPro" id="IPR013641">
    <property type="entry name" value="KTI12/PSTK"/>
</dbReference>
<dbReference type="Gene3D" id="3.40.50.300">
    <property type="entry name" value="P-loop containing nucleotide triphosphate hydrolases"/>
    <property type="match status" value="1"/>
</dbReference>
<proteinExistence type="inferred from homology"/>
<dbReference type="InterPro" id="IPR027417">
    <property type="entry name" value="P-loop_NTPase"/>
</dbReference>
<protein>
    <submittedName>
        <fullName evidence="4">Chromatin associated protein KTI12</fullName>
    </submittedName>
</protein>
<reference evidence="4" key="1">
    <citation type="submission" date="2022-08" db="EMBL/GenBank/DDBJ databases">
        <title>A Global Phylogenomic Analysis of the Shiitake Genus Lentinula.</title>
        <authorList>
            <consortium name="DOE Joint Genome Institute"/>
            <person name="Sierra-Patev S."/>
            <person name="Min B."/>
            <person name="Naranjo-Ortiz M."/>
            <person name="Looney B."/>
            <person name="Konkel Z."/>
            <person name="Slot J.C."/>
            <person name="Sakamoto Y."/>
            <person name="Steenwyk J.L."/>
            <person name="Rokas A."/>
            <person name="Carro J."/>
            <person name="Camarero S."/>
            <person name="Ferreira P."/>
            <person name="Molpeceres G."/>
            <person name="Ruiz-Duenas F.J."/>
            <person name="Serrano A."/>
            <person name="Henrissat B."/>
            <person name="Drula E."/>
            <person name="Hughes K.W."/>
            <person name="Mata J.L."/>
            <person name="Ishikawa N.K."/>
            <person name="Vargas-Isla R."/>
            <person name="Ushijima S."/>
            <person name="Smith C.A."/>
            <person name="Ahrendt S."/>
            <person name="Andreopoulos W."/>
            <person name="He G."/>
            <person name="Labutti K."/>
            <person name="Lipzen A."/>
            <person name="Ng V."/>
            <person name="Riley R."/>
            <person name="Sandor L."/>
            <person name="Barry K."/>
            <person name="Martinez A.T."/>
            <person name="Xiao Y."/>
            <person name="Gibbons J.G."/>
            <person name="Terashima K."/>
            <person name="Grigoriev I.V."/>
            <person name="Hibbett D.S."/>
        </authorList>
    </citation>
    <scope>NUCLEOTIDE SEQUENCE</scope>
    <source>
        <strain evidence="4">JLM2183</strain>
    </source>
</reference>
<organism evidence="4 5">
    <name type="scientific">Lentinula aciculospora</name>
    <dbReference type="NCBI Taxonomy" id="153920"/>
    <lineage>
        <taxon>Eukaryota</taxon>
        <taxon>Fungi</taxon>
        <taxon>Dikarya</taxon>
        <taxon>Basidiomycota</taxon>
        <taxon>Agaricomycotina</taxon>
        <taxon>Agaricomycetes</taxon>
        <taxon>Agaricomycetidae</taxon>
        <taxon>Agaricales</taxon>
        <taxon>Marasmiineae</taxon>
        <taxon>Omphalotaceae</taxon>
        <taxon>Lentinula</taxon>
    </lineage>
</organism>
<dbReference type="AlphaFoldDB" id="A0A9W8ZVK1"/>
<dbReference type="GO" id="GO:0005524">
    <property type="term" value="F:ATP binding"/>
    <property type="evidence" value="ECO:0007669"/>
    <property type="project" value="UniProtKB-KW"/>
</dbReference>
<evidence type="ECO:0000313" key="4">
    <source>
        <dbReference type="EMBL" id="KAJ4468173.1"/>
    </source>
</evidence>
<gene>
    <name evidence="4" type="ORF">J3R30DRAFT_3305893</name>
</gene>
<accession>A0A9W8ZVK1</accession>
<evidence type="ECO:0000313" key="5">
    <source>
        <dbReference type="Proteomes" id="UP001150266"/>
    </source>
</evidence>
<dbReference type="OrthoDB" id="9972657at2759"/>
<dbReference type="Pfam" id="PF08433">
    <property type="entry name" value="KTI12"/>
    <property type="match status" value="1"/>
</dbReference>
<comment type="caution">
    <text evidence="4">The sequence shown here is derived from an EMBL/GenBank/DDBJ whole genome shotgun (WGS) entry which is preliminary data.</text>
</comment>
<name>A0A9W8ZVK1_9AGAR</name>
<comment type="similarity">
    <text evidence="3">Belongs to the KTI12 family.</text>
</comment>
<evidence type="ECO:0000256" key="1">
    <source>
        <dbReference type="ARBA" id="ARBA00022741"/>
    </source>
</evidence>
<dbReference type="PANTHER" id="PTHR12435">
    <property type="match status" value="1"/>
</dbReference>
<dbReference type="SUPFAM" id="SSF52540">
    <property type="entry name" value="P-loop containing nucleoside triphosphate hydrolases"/>
    <property type="match status" value="1"/>
</dbReference>
<keyword evidence="2" id="KW-0067">ATP-binding</keyword>
<dbReference type="Proteomes" id="UP001150266">
    <property type="component" value="Unassembled WGS sequence"/>
</dbReference>
<dbReference type="EMBL" id="JAOTPV010000037">
    <property type="protein sequence ID" value="KAJ4468173.1"/>
    <property type="molecule type" value="Genomic_DNA"/>
</dbReference>
<keyword evidence="1" id="KW-0547">Nucleotide-binding</keyword>
<sequence>MSLITITGYPASGKSSRARELKAFLETKAAGSKVVILLSETSHSLDIKRSAYDNSAAEKPARGALLTAIIRLLSPNTILIVDAPNYIKGFRYQIYCAAREVKVRLATVYVLTPQEQCRAWNKLREGDDRYSDDTLENLCLRYEEPSSMVRWDSPLFTLLWSDEVIPQTTLNAIWDATEKGKVTNPNSGTVAVMKAPTDALATLEKTTLSIMQQIMLSQDGFGGAVTLTLTLPASTSSPLKMTLPPRNVTLPELSRLKRQFVTAQKKAITLGTVERGSVDWSEEGVGKRFVVFLEEQLQR</sequence>